<comment type="catalytic activity">
    <reaction evidence="6">
        <text>D-glucose + ATP = D-glucose 6-phosphate + ADP + H(+)</text>
        <dbReference type="Rhea" id="RHEA:17825"/>
        <dbReference type="ChEBI" id="CHEBI:4167"/>
        <dbReference type="ChEBI" id="CHEBI:15378"/>
        <dbReference type="ChEBI" id="CHEBI:30616"/>
        <dbReference type="ChEBI" id="CHEBI:61548"/>
        <dbReference type="ChEBI" id="CHEBI:456216"/>
        <dbReference type="EC" id="2.7.1.1"/>
    </reaction>
    <physiologicalReaction direction="left-to-right" evidence="6">
        <dbReference type="Rhea" id="RHEA:17826"/>
    </physiologicalReaction>
</comment>
<evidence type="ECO:0000256" key="7">
    <source>
        <dbReference type="RuleBase" id="RU362007"/>
    </source>
</evidence>
<keyword evidence="7" id="KW-0808">Transferase</keyword>
<evidence type="ECO:0000313" key="9">
    <source>
        <dbReference type="EMBL" id="ETN68398.1"/>
    </source>
</evidence>
<dbReference type="GO" id="GO:0001678">
    <property type="term" value="P:intracellular glucose homeostasis"/>
    <property type="evidence" value="ECO:0007669"/>
    <property type="project" value="InterPro"/>
</dbReference>
<evidence type="ECO:0000256" key="2">
    <source>
        <dbReference type="ARBA" id="ARBA00005028"/>
    </source>
</evidence>
<feature type="domain" description="Hexokinase N-terminal" evidence="8">
    <location>
        <begin position="3"/>
        <end position="88"/>
    </location>
</feature>
<name>W2SFU3_NECAM</name>
<dbReference type="GO" id="GO:0004340">
    <property type="term" value="F:glucokinase activity"/>
    <property type="evidence" value="ECO:0007669"/>
    <property type="project" value="TreeGrafter"/>
</dbReference>
<dbReference type="GO" id="GO:0006096">
    <property type="term" value="P:glycolytic process"/>
    <property type="evidence" value="ECO:0007669"/>
    <property type="project" value="UniProtKB-KW"/>
</dbReference>
<evidence type="ECO:0000256" key="6">
    <source>
        <dbReference type="ARBA" id="ARBA00048160"/>
    </source>
</evidence>
<evidence type="ECO:0000259" key="8">
    <source>
        <dbReference type="Pfam" id="PF00349"/>
    </source>
</evidence>
<keyword evidence="10" id="KW-1185">Reference proteome</keyword>
<organism evidence="9 10">
    <name type="scientific">Necator americanus</name>
    <name type="common">Human hookworm</name>
    <dbReference type="NCBI Taxonomy" id="51031"/>
    <lineage>
        <taxon>Eukaryota</taxon>
        <taxon>Metazoa</taxon>
        <taxon>Ecdysozoa</taxon>
        <taxon>Nematoda</taxon>
        <taxon>Chromadorea</taxon>
        <taxon>Rhabditida</taxon>
        <taxon>Rhabditina</taxon>
        <taxon>Rhabditomorpha</taxon>
        <taxon>Strongyloidea</taxon>
        <taxon>Ancylostomatidae</taxon>
        <taxon>Bunostominae</taxon>
        <taxon>Necator</taxon>
    </lineage>
</organism>
<sequence length="89" mass="9515">MAALHDGMEKGLRKGTPPGIGLDMIPSHVRAIPNGTEYGDYLALDLGGTNFRVLLIRLRGTEAEMKARTFELPTSVQRGTGEAVSSFVG</sequence>
<dbReference type="PANTHER" id="PTHR19443">
    <property type="entry name" value="HEXOKINASE"/>
    <property type="match status" value="1"/>
</dbReference>
<dbReference type="Gene3D" id="3.30.420.40">
    <property type="match status" value="1"/>
</dbReference>
<dbReference type="UniPathway" id="UPA00242"/>
<dbReference type="InterPro" id="IPR022672">
    <property type="entry name" value="Hexokinase_N"/>
</dbReference>
<dbReference type="STRING" id="51031.W2SFU3"/>
<comment type="catalytic activity">
    <reaction evidence="5">
        <text>D-fructose + ATP = D-fructose 6-phosphate + ADP + H(+)</text>
        <dbReference type="Rhea" id="RHEA:16125"/>
        <dbReference type="ChEBI" id="CHEBI:15378"/>
        <dbReference type="ChEBI" id="CHEBI:30616"/>
        <dbReference type="ChEBI" id="CHEBI:37721"/>
        <dbReference type="ChEBI" id="CHEBI:61527"/>
        <dbReference type="ChEBI" id="CHEBI:456216"/>
        <dbReference type="EC" id="2.7.1.1"/>
    </reaction>
    <physiologicalReaction direction="left-to-right" evidence="5">
        <dbReference type="Rhea" id="RHEA:16126"/>
    </physiologicalReaction>
</comment>
<dbReference type="Pfam" id="PF00349">
    <property type="entry name" value="Hexokinase_1"/>
    <property type="match status" value="1"/>
</dbReference>
<dbReference type="GO" id="GO:0005739">
    <property type="term" value="C:mitochondrion"/>
    <property type="evidence" value="ECO:0007669"/>
    <property type="project" value="TreeGrafter"/>
</dbReference>
<dbReference type="AlphaFoldDB" id="W2SFU3"/>
<proteinExistence type="inferred from homology"/>
<comment type="pathway">
    <text evidence="1">Carbohydrate degradation; glycolysis; D-glyceraldehyde 3-phosphate and glycerone phosphate from D-glucose: step 1/4.</text>
</comment>
<evidence type="ECO:0000256" key="4">
    <source>
        <dbReference type="ARBA" id="ARBA00044613"/>
    </source>
</evidence>
<reference evidence="10" key="1">
    <citation type="journal article" date="2014" name="Nat. Genet.">
        <title>Genome of the human hookworm Necator americanus.</title>
        <authorList>
            <person name="Tang Y.T."/>
            <person name="Gao X."/>
            <person name="Rosa B.A."/>
            <person name="Abubucker S."/>
            <person name="Hallsworth-Pepin K."/>
            <person name="Martin J."/>
            <person name="Tyagi R."/>
            <person name="Heizer E."/>
            <person name="Zhang X."/>
            <person name="Bhonagiri-Palsikar V."/>
            <person name="Minx P."/>
            <person name="Warren W.C."/>
            <person name="Wang Q."/>
            <person name="Zhan B."/>
            <person name="Hotez P.J."/>
            <person name="Sternberg P.W."/>
            <person name="Dougall A."/>
            <person name="Gaze S.T."/>
            <person name="Mulvenna J."/>
            <person name="Sotillo J."/>
            <person name="Ranganathan S."/>
            <person name="Rabelo E.M."/>
            <person name="Wilson R.K."/>
            <person name="Felgner P.L."/>
            <person name="Bethony J."/>
            <person name="Hawdon J.M."/>
            <person name="Gasser R.B."/>
            <person name="Loukas A."/>
            <person name="Mitreva M."/>
        </authorList>
    </citation>
    <scope>NUCLEOTIDE SEQUENCE [LARGE SCALE GENOMIC DNA]</scope>
</reference>
<dbReference type="SUPFAM" id="SSF53067">
    <property type="entry name" value="Actin-like ATPase domain"/>
    <property type="match status" value="1"/>
</dbReference>
<dbReference type="PANTHER" id="PTHR19443:SF16">
    <property type="entry name" value="HEXOKINASE TYPE 1-RELATED"/>
    <property type="match status" value="1"/>
</dbReference>
<comment type="pathway">
    <text evidence="2">Carbohydrate metabolism; hexose metabolism.</text>
</comment>
<evidence type="ECO:0000256" key="3">
    <source>
        <dbReference type="ARBA" id="ARBA00023152"/>
    </source>
</evidence>
<dbReference type="Proteomes" id="UP000053676">
    <property type="component" value="Unassembled WGS sequence"/>
</dbReference>
<gene>
    <name evidence="9" type="ORF">NECAME_15841</name>
</gene>
<dbReference type="GO" id="GO:0005524">
    <property type="term" value="F:ATP binding"/>
    <property type="evidence" value="ECO:0007669"/>
    <property type="project" value="UniProtKB-UniRule"/>
</dbReference>
<keyword evidence="7" id="KW-0547">Nucleotide-binding</keyword>
<evidence type="ECO:0000256" key="5">
    <source>
        <dbReference type="ARBA" id="ARBA00047905"/>
    </source>
</evidence>
<comment type="catalytic activity">
    <reaction evidence="4">
        <text>a D-hexose + ATP = a D-hexose 6-phosphate + ADP + H(+)</text>
        <dbReference type="Rhea" id="RHEA:22740"/>
        <dbReference type="ChEBI" id="CHEBI:4194"/>
        <dbReference type="ChEBI" id="CHEBI:15378"/>
        <dbReference type="ChEBI" id="CHEBI:30616"/>
        <dbReference type="ChEBI" id="CHEBI:229467"/>
        <dbReference type="ChEBI" id="CHEBI:456216"/>
        <dbReference type="EC" id="2.7.1.1"/>
    </reaction>
    <physiologicalReaction direction="left-to-right" evidence="4">
        <dbReference type="Rhea" id="RHEA:22741"/>
    </physiologicalReaction>
</comment>
<evidence type="ECO:0000313" key="10">
    <source>
        <dbReference type="Proteomes" id="UP000053676"/>
    </source>
</evidence>
<dbReference type="EMBL" id="KI669273">
    <property type="protein sequence ID" value="ETN68398.1"/>
    <property type="molecule type" value="Genomic_DNA"/>
</dbReference>
<dbReference type="GO" id="GO:0008865">
    <property type="term" value="F:fructokinase activity"/>
    <property type="evidence" value="ECO:0007669"/>
    <property type="project" value="TreeGrafter"/>
</dbReference>
<dbReference type="PROSITE" id="PS51748">
    <property type="entry name" value="HEXOKINASE_2"/>
    <property type="match status" value="1"/>
</dbReference>
<protein>
    <recommendedName>
        <fullName evidence="7">Phosphotransferase</fullName>
        <ecNumber evidence="7">2.7.1.-</ecNumber>
    </recommendedName>
</protein>
<dbReference type="GO" id="GO:0005829">
    <property type="term" value="C:cytosol"/>
    <property type="evidence" value="ECO:0007669"/>
    <property type="project" value="TreeGrafter"/>
</dbReference>
<comment type="similarity">
    <text evidence="7">Belongs to the hexokinase family.</text>
</comment>
<dbReference type="InterPro" id="IPR001312">
    <property type="entry name" value="Hexokinase"/>
</dbReference>
<keyword evidence="3 7" id="KW-0324">Glycolysis</keyword>
<dbReference type="KEGG" id="nai:NECAME_15841"/>
<accession>W2SFU3</accession>
<keyword evidence="7" id="KW-0067">ATP-binding</keyword>
<evidence type="ECO:0000256" key="1">
    <source>
        <dbReference type="ARBA" id="ARBA00004888"/>
    </source>
</evidence>
<dbReference type="OrthoDB" id="419537at2759"/>
<dbReference type="GO" id="GO:0006006">
    <property type="term" value="P:glucose metabolic process"/>
    <property type="evidence" value="ECO:0007669"/>
    <property type="project" value="TreeGrafter"/>
</dbReference>
<dbReference type="EC" id="2.7.1.-" evidence="7"/>
<keyword evidence="7 9" id="KW-0418">Kinase</keyword>
<dbReference type="GO" id="GO:0005536">
    <property type="term" value="F:D-glucose binding"/>
    <property type="evidence" value="ECO:0007669"/>
    <property type="project" value="InterPro"/>
</dbReference>
<dbReference type="InterPro" id="IPR043129">
    <property type="entry name" value="ATPase_NBD"/>
</dbReference>